<feature type="transmembrane region" description="Helical" evidence="1">
    <location>
        <begin position="77"/>
        <end position="98"/>
    </location>
</feature>
<keyword evidence="1" id="KW-0472">Membrane</keyword>
<gene>
    <name evidence="3" type="ORF">CH333_02520</name>
</gene>
<protein>
    <recommendedName>
        <fullName evidence="2">Putative zinc-finger domain-containing protein</fullName>
    </recommendedName>
</protein>
<feature type="transmembrane region" description="Helical" evidence="1">
    <location>
        <begin position="143"/>
        <end position="161"/>
    </location>
</feature>
<keyword evidence="1" id="KW-1133">Transmembrane helix</keyword>
<keyword evidence="1" id="KW-0812">Transmembrane</keyword>
<evidence type="ECO:0000256" key="1">
    <source>
        <dbReference type="SAM" id="Phobius"/>
    </source>
</evidence>
<accession>A0A235BX37</accession>
<dbReference type="InterPro" id="IPR027383">
    <property type="entry name" value="Znf_put"/>
</dbReference>
<proteinExistence type="predicted"/>
<evidence type="ECO:0000313" key="4">
    <source>
        <dbReference type="Proteomes" id="UP000215215"/>
    </source>
</evidence>
<sequence length="172" mass="19751">MRHKEIEILIQKSLDHETNGEEERTLQLHLSRCPACRQLYRELMQTEQALTGLIEFYPRQDFDDRVLRKLGLARSLVWAKAAVVLAGAWFGSVLFLLFSPLTEEFFGRVLTSVPALARSIGKIQFAISTFNHVLIPFAKNFNYAFPIIALVFTVLLLYLFSKTMKKEVVCRA</sequence>
<dbReference type="Pfam" id="PF13490">
    <property type="entry name" value="zf-HC2"/>
    <property type="match status" value="1"/>
</dbReference>
<comment type="caution">
    <text evidence="3">The sequence shown here is derived from an EMBL/GenBank/DDBJ whole genome shotgun (WGS) entry which is preliminary data.</text>
</comment>
<dbReference type="InterPro" id="IPR041916">
    <property type="entry name" value="Anti_sigma_zinc_sf"/>
</dbReference>
<dbReference type="Proteomes" id="UP000215215">
    <property type="component" value="Unassembled WGS sequence"/>
</dbReference>
<organism evidence="3 4">
    <name type="scientific">candidate division WOR-3 bacterium JGI_Cruoil_03_44_89</name>
    <dbReference type="NCBI Taxonomy" id="1973748"/>
    <lineage>
        <taxon>Bacteria</taxon>
        <taxon>Bacteria division WOR-3</taxon>
    </lineage>
</organism>
<dbReference type="AlphaFoldDB" id="A0A235BX37"/>
<dbReference type="Gene3D" id="1.10.10.1320">
    <property type="entry name" value="Anti-sigma factor, zinc-finger domain"/>
    <property type="match status" value="1"/>
</dbReference>
<evidence type="ECO:0000259" key="2">
    <source>
        <dbReference type="Pfam" id="PF13490"/>
    </source>
</evidence>
<evidence type="ECO:0000313" key="3">
    <source>
        <dbReference type="EMBL" id="OYD16821.1"/>
    </source>
</evidence>
<reference evidence="3 4" key="1">
    <citation type="submission" date="2017-07" db="EMBL/GenBank/DDBJ databases">
        <title>Recovery of genomes from metagenomes via a dereplication, aggregation, and scoring strategy.</title>
        <authorList>
            <person name="Sieber C.M."/>
            <person name="Probst A.J."/>
            <person name="Sharrar A."/>
            <person name="Thomas B.C."/>
            <person name="Hess M."/>
            <person name="Tringe S.G."/>
            <person name="Banfield J.F."/>
        </authorList>
    </citation>
    <scope>NUCLEOTIDE SEQUENCE [LARGE SCALE GENOMIC DNA]</scope>
    <source>
        <strain evidence="3">JGI_Cruoil_03_44_89</strain>
    </source>
</reference>
<name>A0A235BX37_UNCW3</name>
<feature type="domain" description="Putative zinc-finger" evidence="2">
    <location>
        <begin position="4"/>
        <end position="37"/>
    </location>
</feature>
<dbReference type="EMBL" id="NOZQ01000049">
    <property type="protein sequence ID" value="OYD16821.1"/>
    <property type="molecule type" value="Genomic_DNA"/>
</dbReference>